<organism evidence="1 2">
    <name type="scientific">Caulobacter mirabilis</name>
    <dbReference type="NCBI Taxonomy" id="69666"/>
    <lineage>
        <taxon>Bacteria</taxon>
        <taxon>Pseudomonadati</taxon>
        <taxon>Pseudomonadota</taxon>
        <taxon>Alphaproteobacteria</taxon>
        <taxon>Caulobacterales</taxon>
        <taxon>Caulobacteraceae</taxon>
        <taxon>Caulobacter</taxon>
    </lineage>
</organism>
<dbReference type="Gene3D" id="3.40.50.300">
    <property type="entry name" value="P-loop containing nucleotide triphosphate hydrolases"/>
    <property type="match status" value="1"/>
</dbReference>
<name>A0A2D2AVF6_9CAUL</name>
<dbReference type="AlphaFoldDB" id="A0A2D2AVF6"/>
<dbReference type="EMBL" id="CP024201">
    <property type="protein sequence ID" value="ATQ41983.1"/>
    <property type="molecule type" value="Genomic_DNA"/>
</dbReference>
<dbReference type="GO" id="GO:0016301">
    <property type="term" value="F:kinase activity"/>
    <property type="evidence" value="ECO:0007669"/>
    <property type="project" value="UniProtKB-KW"/>
</dbReference>
<keyword evidence="1" id="KW-0808">Transferase</keyword>
<protein>
    <submittedName>
        <fullName evidence="1">Kinase</fullName>
    </submittedName>
</protein>
<proteinExistence type="predicted"/>
<gene>
    <name evidence="1" type="ORF">CSW64_05930</name>
</gene>
<accession>A0A2D2AVF6</accession>
<dbReference type="SUPFAM" id="SSF52540">
    <property type="entry name" value="P-loop containing nucleoside triphosphate hydrolases"/>
    <property type="match status" value="1"/>
</dbReference>
<reference evidence="1 2" key="1">
    <citation type="submission" date="2017-10" db="EMBL/GenBank/DDBJ databases">
        <title>Genome sequence of Caulobacter mirabilis FWC38.</title>
        <authorList>
            <person name="Fiebig A."/>
            <person name="Crosson S."/>
        </authorList>
    </citation>
    <scope>NUCLEOTIDE SEQUENCE [LARGE SCALE GENOMIC DNA]</scope>
    <source>
        <strain evidence="1 2">FWC 38</strain>
    </source>
</reference>
<dbReference type="KEGG" id="cmb:CSW64_05930"/>
<evidence type="ECO:0000313" key="1">
    <source>
        <dbReference type="EMBL" id="ATQ41983.1"/>
    </source>
</evidence>
<dbReference type="InterPro" id="IPR027417">
    <property type="entry name" value="P-loop_NTPase"/>
</dbReference>
<keyword evidence="2" id="KW-1185">Reference proteome</keyword>
<dbReference type="RefSeq" id="WP_099621239.1">
    <property type="nucleotide sequence ID" value="NZ_CP024201.1"/>
</dbReference>
<sequence length="256" mass="27678">MISPLLLDLVADLAEARGRPPLIGIAGAQGSGKTTLARAAAQRLGGVAFSLDDVYLTKAERAALGREVHPLLATRGPPGTHDLALAERTIDALMAGAPTALPRFDKLADDRAEPLRVDAPVRVVLMEGWCLGATPQDAAALAEPVNILEGEEDEDGAWRTYVNDALAGAYQTFFGRFDAVLHLAAPSFDTVLDWRCEQEAGLLGLKREDLPPARREALVRFIQHFERITRHMLDGGTRATATVWLGADRSPREWTS</sequence>
<dbReference type="OrthoDB" id="455474at2"/>
<keyword evidence="1" id="KW-0418">Kinase</keyword>
<evidence type="ECO:0000313" key="2">
    <source>
        <dbReference type="Proteomes" id="UP000228945"/>
    </source>
</evidence>
<dbReference type="Proteomes" id="UP000228945">
    <property type="component" value="Chromosome"/>
</dbReference>